<dbReference type="InterPro" id="IPR023731">
    <property type="entry name" value="Spx"/>
</dbReference>
<evidence type="ECO:0000256" key="4">
    <source>
        <dbReference type="ARBA" id="ARBA00023163"/>
    </source>
</evidence>
<dbReference type="Gene3D" id="3.40.30.10">
    <property type="entry name" value="Glutaredoxin"/>
    <property type="match status" value="1"/>
</dbReference>
<comment type="subunit">
    <text evidence="6">Interacts with the C-terminal domain of the alpha subunit of the RNAP.</text>
</comment>
<dbReference type="Pfam" id="PF03960">
    <property type="entry name" value="ArsC"/>
    <property type="match status" value="1"/>
</dbReference>
<keyword evidence="5 6" id="KW-0676">Redox-active center</keyword>
<comment type="caution">
    <text evidence="7">The sequence shown here is derived from an EMBL/GenBank/DDBJ whole genome shotgun (WGS) entry which is preliminary data.</text>
</comment>
<organism evidence="7 8">
    <name type="scientific">Lacticaseibacillus yichunensis</name>
    <dbReference type="NCBI Taxonomy" id="2486015"/>
    <lineage>
        <taxon>Bacteria</taxon>
        <taxon>Bacillati</taxon>
        <taxon>Bacillota</taxon>
        <taxon>Bacilli</taxon>
        <taxon>Lactobacillales</taxon>
        <taxon>Lactobacillaceae</taxon>
        <taxon>Lacticaseibacillus</taxon>
    </lineage>
</organism>
<accession>A0ABW4CQJ9</accession>
<keyword evidence="1 6" id="KW-0963">Cytoplasm</keyword>
<evidence type="ECO:0000256" key="5">
    <source>
        <dbReference type="ARBA" id="ARBA00023284"/>
    </source>
</evidence>
<sequence>MVTLYYAPSCTSCRKARAWLKAHKIPFVERNIVADPLNATEIKALLRMTENGTEELISIRSRTFHELGLDLDDMSMTALLDLLVQTPALIRRPIIADDKRLQVGFNEDEIRRFLPRKVRAIELQQAQLMSGY</sequence>
<feature type="disulfide bond" description="Redox-active" evidence="6">
    <location>
        <begin position="10"/>
        <end position="13"/>
    </location>
</feature>
<dbReference type="NCBIfam" id="TIGR01617">
    <property type="entry name" value="arsC_related"/>
    <property type="match status" value="1"/>
</dbReference>
<protein>
    <recommendedName>
        <fullName evidence="6">Global transcriptional regulator Spx</fullName>
    </recommendedName>
</protein>
<evidence type="ECO:0000313" key="8">
    <source>
        <dbReference type="Proteomes" id="UP001597192"/>
    </source>
</evidence>
<name>A0ABW4CQJ9_9LACO</name>
<dbReference type="InterPro" id="IPR036249">
    <property type="entry name" value="Thioredoxin-like_sf"/>
</dbReference>
<gene>
    <name evidence="6 7" type="primary">spx</name>
    <name evidence="7" type="ORF">ACFQ47_04480</name>
</gene>
<evidence type="ECO:0000313" key="7">
    <source>
        <dbReference type="EMBL" id="MFD1431936.1"/>
    </source>
</evidence>
<dbReference type="EMBL" id="JBHTOG010000020">
    <property type="protein sequence ID" value="MFD1431936.1"/>
    <property type="molecule type" value="Genomic_DNA"/>
</dbReference>
<keyword evidence="3 6" id="KW-1015">Disulfide bond</keyword>
<evidence type="ECO:0000256" key="3">
    <source>
        <dbReference type="ARBA" id="ARBA00023157"/>
    </source>
</evidence>
<dbReference type="PROSITE" id="PS51353">
    <property type="entry name" value="ARSC"/>
    <property type="match status" value="1"/>
</dbReference>
<comment type="subcellular location">
    <subcellularLocation>
        <location evidence="6">Cytoplasm</location>
    </subcellularLocation>
</comment>
<dbReference type="RefSeq" id="WP_125696071.1">
    <property type="nucleotide sequence ID" value="NZ_JBHTOG010000020.1"/>
</dbReference>
<dbReference type="SUPFAM" id="SSF52833">
    <property type="entry name" value="Thioredoxin-like"/>
    <property type="match status" value="1"/>
</dbReference>
<dbReference type="NCBIfam" id="NF002459">
    <property type="entry name" value="PRK01655.1"/>
    <property type="match status" value="1"/>
</dbReference>
<dbReference type="HAMAP" id="MF_01132">
    <property type="entry name" value="Spx"/>
    <property type="match status" value="1"/>
</dbReference>
<dbReference type="InterPro" id="IPR006504">
    <property type="entry name" value="Tscrpt_reg_Spx/MgsR"/>
</dbReference>
<proteinExistence type="inferred from homology"/>
<dbReference type="CDD" id="cd03032">
    <property type="entry name" value="ArsC_Spx"/>
    <property type="match status" value="1"/>
</dbReference>
<keyword evidence="4 6" id="KW-0804">Transcription</keyword>
<dbReference type="Proteomes" id="UP001597192">
    <property type="component" value="Unassembled WGS sequence"/>
</dbReference>
<comment type="similarity">
    <text evidence="6">Belongs to the ArsC family. Spx subfamily.</text>
</comment>
<comment type="function">
    <text evidence="6">Global transcriptional regulator that plays a key role in stress response and exerts either positive or negative regulation of genes. Acts by interacting with the C-terminal domain of the alpha subunit of the RNA polymerase (RNAP). This interaction can enhance binding of RNAP to the promoter region of target genes and stimulate their transcription, or block interaction of RNAP with activator.</text>
</comment>
<dbReference type="InterPro" id="IPR006660">
    <property type="entry name" value="Arsenate_reductase-like"/>
</dbReference>
<keyword evidence="8" id="KW-1185">Reference proteome</keyword>
<reference evidence="8" key="1">
    <citation type="journal article" date="2019" name="Int. J. Syst. Evol. Microbiol.">
        <title>The Global Catalogue of Microorganisms (GCM) 10K type strain sequencing project: providing services to taxonomists for standard genome sequencing and annotation.</title>
        <authorList>
            <consortium name="The Broad Institute Genomics Platform"/>
            <consortium name="The Broad Institute Genome Sequencing Center for Infectious Disease"/>
            <person name="Wu L."/>
            <person name="Ma J."/>
        </authorList>
    </citation>
    <scope>NUCLEOTIDE SEQUENCE [LARGE SCALE GENOMIC DNA]</scope>
    <source>
        <strain evidence="8">CCM 8947</strain>
    </source>
</reference>
<keyword evidence="2 6" id="KW-0805">Transcription regulation</keyword>
<dbReference type="PANTHER" id="PTHR30041:SF7">
    <property type="entry name" value="GLOBAL TRANSCRIPTIONAL REGULATOR SPX"/>
    <property type="match status" value="1"/>
</dbReference>
<evidence type="ECO:0000256" key="2">
    <source>
        <dbReference type="ARBA" id="ARBA00023015"/>
    </source>
</evidence>
<evidence type="ECO:0000256" key="6">
    <source>
        <dbReference type="HAMAP-Rule" id="MF_01132"/>
    </source>
</evidence>
<dbReference type="PANTHER" id="PTHR30041">
    <property type="entry name" value="ARSENATE REDUCTASE"/>
    <property type="match status" value="1"/>
</dbReference>
<evidence type="ECO:0000256" key="1">
    <source>
        <dbReference type="ARBA" id="ARBA00022490"/>
    </source>
</evidence>